<reference evidence="1 2" key="1">
    <citation type="submission" date="2015-12" db="EMBL/GenBank/DDBJ databases">
        <authorList>
            <person name="Andreevskaya M."/>
        </authorList>
    </citation>
    <scope>NUCLEOTIDE SEQUENCE [LARGE SCALE GENOMIC DNA]</scope>
    <source>
        <strain evidence="1 2">C122c</strain>
    </source>
</reference>
<organism evidence="1 2">
    <name type="scientific">Leuconostoc gasicomitatum</name>
    <dbReference type="NCBI Taxonomy" id="115778"/>
    <lineage>
        <taxon>Bacteria</taxon>
        <taxon>Bacillati</taxon>
        <taxon>Bacillota</taxon>
        <taxon>Bacilli</taxon>
        <taxon>Lactobacillales</taxon>
        <taxon>Lactobacillaceae</taxon>
        <taxon>Leuconostoc</taxon>
        <taxon>Leuconostoc gelidum group</taxon>
    </lineage>
</organism>
<sequence>MSADTEVTPATARAPAATADLIIVDDFIVGMFSLKVNGFLVSF</sequence>
<accession>A0ABM9V185</accession>
<evidence type="ECO:0000313" key="2">
    <source>
        <dbReference type="Proteomes" id="UP000199271"/>
    </source>
</evidence>
<keyword evidence="2" id="KW-1185">Reference proteome</keyword>
<gene>
    <name evidence="1" type="ORF">C122C_0529</name>
</gene>
<dbReference type="EMBL" id="FBSY01000005">
    <property type="protein sequence ID" value="CUW07916.1"/>
    <property type="molecule type" value="Genomic_DNA"/>
</dbReference>
<proteinExistence type="predicted"/>
<name>A0ABM9V185_9LACO</name>
<dbReference type="Proteomes" id="UP000199271">
    <property type="component" value="Unassembled WGS sequence"/>
</dbReference>
<evidence type="ECO:0000313" key="1">
    <source>
        <dbReference type="EMBL" id="CUW07916.1"/>
    </source>
</evidence>
<comment type="caution">
    <text evidence="1">The sequence shown here is derived from an EMBL/GenBank/DDBJ whole genome shotgun (WGS) entry which is preliminary data.</text>
</comment>
<protein>
    <submittedName>
        <fullName evidence="1">Uncharacterized protein</fullName>
    </submittedName>
</protein>